<sequence>MHFFSKSHPKPEVPVPSFSIALNHEPGAVFMPGQPISGRVIFEATVATAPSAIELTLSGHSETYIRRSESHNNGNGSSTTSYRHYRDLAPLFTHILNLFPSPYPLLANTKYQWPFQVQFPERTNFNREACYEDPWNKIWTPMPHLLPPTFIH</sequence>
<comment type="subunit">
    <text evidence="2">Interacts with hulA.</text>
</comment>
<name>A0A8E2FAB4_9PEZI</name>
<evidence type="ECO:0000256" key="2">
    <source>
        <dbReference type="ARBA" id="ARBA00038766"/>
    </source>
</evidence>
<dbReference type="InterPro" id="IPR050357">
    <property type="entry name" value="Arrestin_domain-protein"/>
</dbReference>
<dbReference type="InterPro" id="IPR011021">
    <property type="entry name" value="Arrestin-like_N"/>
</dbReference>
<gene>
    <name evidence="4" type="ORF">AOQ84DRAFT_332586</name>
</gene>
<reference evidence="4 5" key="1">
    <citation type="journal article" date="2016" name="Nat. Commun.">
        <title>Ectomycorrhizal ecology is imprinted in the genome of the dominant symbiotic fungus Cenococcum geophilum.</title>
        <authorList>
            <consortium name="DOE Joint Genome Institute"/>
            <person name="Peter M."/>
            <person name="Kohler A."/>
            <person name="Ohm R.A."/>
            <person name="Kuo A."/>
            <person name="Krutzmann J."/>
            <person name="Morin E."/>
            <person name="Arend M."/>
            <person name="Barry K.W."/>
            <person name="Binder M."/>
            <person name="Choi C."/>
            <person name="Clum A."/>
            <person name="Copeland A."/>
            <person name="Grisel N."/>
            <person name="Haridas S."/>
            <person name="Kipfer T."/>
            <person name="LaButti K."/>
            <person name="Lindquist E."/>
            <person name="Lipzen A."/>
            <person name="Maire R."/>
            <person name="Meier B."/>
            <person name="Mihaltcheva S."/>
            <person name="Molinier V."/>
            <person name="Murat C."/>
            <person name="Poggeler S."/>
            <person name="Quandt C.A."/>
            <person name="Sperisen C."/>
            <person name="Tritt A."/>
            <person name="Tisserant E."/>
            <person name="Crous P.W."/>
            <person name="Henrissat B."/>
            <person name="Nehls U."/>
            <person name="Egli S."/>
            <person name="Spatafora J.W."/>
            <person name="Grigoriev I.V."/>
            <person name="Martin F.M."/>
        </authorList>
    </citation>
    <scope>NUCLEOTIDE SEQUENCE [LARGE SCALE GENOMIC DNA]</scope>
    <source>
        <strain evidence="4 5">CBS 207.34</strain>
    </source>
</reference>
<protein>
    <recommendedName>
        <fullName evidence="3">Arrestin-like N-terminal domain-containing protein</fullName>
    </recommendedName>
</protein>
<comment type="similarity">
    <text evidence="1">Belongs to the arrestin family.</text>
</comment>
<dbReference type="Proteomes" id="UP000250140">
    <property type="component" value="Unassembled WGS sequence"/>
</dbReference>
<evidence type="ECO:0000259" key="3">
    <source>
        <dbReference type="Pfam" id="PF00339"/>
    </source>
</evidence>
<dbReference type="EMBL" id="KV748715">
    <property type="protein sequence ID" value="OCL13480.1"/>
    <property type="molecule type" value="Genomic_DNA"/>
</dbReference>
<dbReference type="AlphaFoldDB" id="A0A8E2FAB4"/>
<dbReference type="GO" id="GO:0005737">
    <property type="term" value="C:cytoplasm"/>
    <property type="evidence" value="ECO:0007669"/>
    <property type="project" value="TreeGrafter"/>
</dbReference>
<proteinExistence type="inferred from homology"/>
<dbReference type="Gene3D" id="2.60.40.640">
    <property type="match status" value="1"/>
</dbReference>
<dbReference type="Pfam" id="PF00339">
    <property type="entry name" value="Arrestin_N"/>
    <property type="match status" value="1"/>
</dbReference>
<evidence type="ECO:0000313" key="4">
    <source>
        <dbReference type="EMBL" id="OCL13480.1"/>
    </source>
</evidence>
<dbReference type="PANTHER" id="PTHR11188">
    <property type="entry name" value="ARRESTIN DOMAIN CONTAINING PROTEIN"/>
    <property type="match status" value="1"/>
</dbReference>
<dbReference type="GO" id="GO:0015031">
    <property type="term" value="P:protein transport"/>
    <property type="evidence" value="ECO:0007669"/>
    <property type="project" value="TreeGrafter"/>
</dbReference>
<keyword evidence="5" id="KW-1185">Reference proteome</keyword>
<accession>A0A8E2FAB4</accession>
<feature type="non-terminal residue" evidence="4">
    <location>
        <position position="152"/>
    </location>
</feature>
<dbReference type="OrthoDB" id="3892815at2759"/>
<dbReference type="InterPro" id="IPR014752">
    <property type="entry name" value="Arrestin-like_C"/>
</dbReference>
<feature type="domain" description="Arrestin-like N-terminal" evidence="3">
    <location>
        <begin position="19"/>
        <end position="122"/>
    </location>
</feature>
<dbReference type="PANTHER" id="PTHR11188:SF17">
    <property type="entry name" value="FI21816P1"/>
    <property type="match status" value="1"/>
</dbReference>
<evidence type="ECO:0000313" key="5">
    <source>
        <dbReference type="Proteomes" id="UP000250140"/>
    </source>
</evidence>
<organism evidence="4 5">
    <name type="scientific">Glonium stellatum</name>
    <dbReference type="NCBI Taxonomy" id="574774"/>
    <lineage>
        <taxon>Eukaryota</taxon>
        <taxon>Fungi</taxon>
        <taxon>Dikarya</taxon>
        <taxon>Ascomycota</taxon>
        <taxon>Pezizomycotina</taxon>
        <taxon>Dothideomycetes</taxon>
        <taxon>Pleosporomycetidae</taxon>
        <taxon>Gloniales</taxon>
        <taxon>Gloniaceae</taxon>
        <taxon>Glonium</taxon>
    </lineage>
</organism>
<evidence type="ECO:0000256" key="1">
    <source>
        <dbReference type="ARBA" id="ARBA00005298"/>
    </source>
</evidence>